<accession>A0AA41Q8J3</accession>
<comment type="cofactor">
    <cofactor evidence="1 6">
        <name>Zn(2+)</name>
        <dbReference type="ChEBI" id="CHEBI:29105"/>
    </cofactor>
</comment>
<dbReference type="InterPro" id="IPR036291">
    <property type="entry name" value="NAD(P)-bd_dom_sf"/>
</dbReference>
<dbReference type="FunFam" id="3.40.50.720:FF:000003">
    <property type="entry name" value="S-(hydroxymethyl)glutathione dehydrogenase"/>
    <property type="match status" value="1"/>
</dbReference>
<organism evidence="8 9">
    <name type="scientific">Yinghuangia soli</name>
    <dbReference type="NCBI Taxonomy" id="2908204"/>
    <lineage>
        <taxon>Bacteria</taxon>
        <taxon>Bacillati</taxon>
        <taxon>Actinomycetota</taxon>
        <taxon>Actinomycetes</taxon>
        <taxon>Kitasatosporales</taxon>
        <taxon>Streptomycetaceae</taxon>
        <taxon>Yinghuangia</taxon>
    </lineage>
</organism>
<dbReference type="SUPFAM" id="SSF50129">
    <property type="entry name" value="GroES-like"/>
    <property type="match status" value="1"/>
</dbReference>
<dbReference type="PANTHER" id="PTHR43350">
    <property type="entry name" value="NAD-DEPENDENT ALCOHOL DEHYDROGENASE"/>
    <property type="match status" value="1"/>
</dbReference>
<dbReference type="SUPFAM" id="SSF51735">
    <property type="entry name" value="NAD(P)-binding Rossmann-fold domains"/>
    <property type="match status" value="1"/>
</dbReference>
<dbReference type="InterPro" id="IPR013154">
    <property type="entry name" value="ADH-like_N"/>
</dbReference>
<dbReference type="EMBL" id="JAKFHA010000038">
    <property type="protein sequence ID" value="MCF2532716.1"/>
    <property type="molecule type" value="Genomic_DNA"/>
</dbReference>
<dbReference type="GO" id="GO:0016491">
    <property type="term" value="F:oxidoreductase activity"/>
    <property type="evidence" value="ECO:0007669"/>
    <property type="project" value="UniProtKB-KW"/>
</dbReference>
<dbReference type="Pfam" id="PF00107">
    <property type="entry name" value="ADH_zinc_N"/>
    <property type="match status" value="1"/>
</dbReference>
<evidence type="ECO:0000256" key="2">
    <source>
        <dbReference type="ARBA" id="ARBA00008072"/>
    </source>
</evidence>
<dbReference type="AlphaFoldDB" id="A0AA41Q8J3"/>
<dbReference type="GO" id="GO:0008270">
    <property type="term" value="F:zinc ion binding"/>
    <property type="evidence" value="ECO:0007669"/>
    <property type="project" value="InterPro"/>
</dbReference>
<evidence type="ECO:0000256" key="3">
    <source>
        <dbReference type="ARBA" id="ARBA00022723"/>
    </source>
</evidence>
<dbReference type="InterPro" id="IPR002328">
    <property type="entry name" value="ADH_Zn_CS"/>
</dbReference>
<evidence type="ECO:0000256" key="6">
    <source>
        <dbReference type="RuleBase" id="RU361277"/>
    </source>
</evidence>
<dbReference type="RefSeq" id="WP_235057490.1">
    <property type="nucleotide sequence ID" value="NZ_JAKFHA010000038.1"/>
</dbReference>
<name>A0AA41Q8J3_9ACTN</name>
<keyword evidence="9" id="KW-1185">Reference proteome</keyword>
<proteinExistence type="inferred from homology"/>
<reference evidence="8" key="1">
    <citation type="submission" date="2022-01" db="EMBL/GenBank/DDBJ databases">
        <title>Genome-Based Taxonomic Classification of the Phylum Actinobacteria.</title>
        <authorList>
            <person name="Gao Y."/>
        </authorList>
    </citation>
    <scope>NUCLEOTIDE SEQUENCE</scope>
    <source>
        <strain evidence="8">KLBMP 8922</strain>
    </source>
</reference>
<keyword evidence="4 6" id="KW-0862">Zinc</keyword>
<evidence type="ECO:0000259" key="7">
    <source>
        <dbReference type="SMART" id="SM00829"/>
    </source>
</evidence>
<dbReference type="PANTHER" id="PTHR43350:SF21">
    <property type="entry name" value="S-NITROSOMYCOTHIOL REDUCTASE MSCR"/>
    <property type="match status" value="1"/>
</dbReference>
<evidence type="ECO:0000256" key="5">
    <source>
        <dbReference type="ARBA" id="ARBA00023002"/>
    </source>
</evidence>
<dbReference type="CDD" id="cd08279">
    <property type="entry name" value="Zn_ADH_class_III"/>
    <property type="match status" value="1"/>
</dbReference>
<evidence type="ECO:0000313" key="8">
    <source>
        <dbReference type="EMBL" id="MCF2532716.1"/>
    </source>
</evidence>
<dbReference type="Gene3D" id="3.90.180.10">
    <property type="entry name" value="Medium-chain alcohol dehydrogenases, catalytic domain"/>
    <property type="match status" value="1"/>
</dbReference>
<dbReference type="Gene3D" id="3.40.50.720">
    <property type="entry name" value="NAD(P)-binding Rossmann-like Domain"/>
    <property type="match status" value="1"/>
</dbReference>
<dbReference type="InterPro" id="IPR013149">
    <property type="entry name" value="ADH-like_C"/>
</dbReference>
<keyword evidence="5" id="KW-0560">Oxidoreductase</keyword>
<evidence type="ECO:0000313" key="9">
    <source>
        <dbReference type="Proteomes" id="UP001165378"/>
    </source>
</evidence>
<dbReference type="InterPro" id="IPR020843">
    <property type="entry name" value="ER"/>
</dbReference>
<dbReference type="Proteomes" id="UP001165378">
    <property type="component" value="Unassembled WGS sequence"/>
</dbReference>
<keyword evidence="3 6" id="KW-0479">Metal-binding</keyword>
<evidence type="ECO:0000256" key="4">
    <source>
        <dbReference type="ARBA" id="ARBA00022833"/>
    </source>
</evidence>
<feature type="domain" description="Enoyl reductase (ER)" evidence="7">
    <location>
        <begin position="10"/>
        <end position="357"/>
    </location>
</feature>
<protein>
    <submittedName>
        <fullName evidence="8">Zn-dependent alcohol dehydrogenase</fullName>
    </submittedName>
</protein>
<dbReference type="Pfam" id="PF08240">
    <property type="entry name" value="ADH_N"/>
    <property type="match status" value="1"/>
</dbReference>
<dbReference type="SMART" id="SM00829">
    <property type="entry name" value="PKS_ER"/>
    <property type="match status" value="1"/>
</dbReference>
<gene>
    <name evidence="8" type="ORF">LZ495_36660</name>
</gene>
<dbReference type="InterPro" id="IPR011032">
    <property type="entry name" value="GroES-like_sf"/>
</dbReference>
<dbReference type="PROSITE" id="PS00059">
    <property type="entry name" value="ADH_ZINC"/>
    <property type="match status" value="1"/>
</dbReference>
<sequence>MRAAILHETGQDKLEVRDDVEAVGMGPGRVRVKLHVTGVCHSDLSAMKGVLPQPAPFVPGHEGAGEVIEVGDDVTSVAVGDKVIVCWAPPCGTCNYCTGNQSNLCLSGFMNAGTQNFTFGGTPSFGMTGTGTFAEEVVVAAPCAIKVPDDVPYEIASLIGCGVTTGMGAVFNSAKIEPGMSTAVIGAGGVGIAVIQALRAMGASEIVAIDPATSKHAWAKQFGATHTATPEEAAGLKAELTGNNGFDAVFEVVGKSFTVRSAYDLTRRGGQVIVVGAGAMDDNVSFNMFELFFDQKQIIGSIYGGGDIVREYNRIIRLWRAGRIDLEGMITHRVGIAEINQAFDLMKSGESIRTIVTLA</sequence>
<evidence type="ECO:0000256" key="1">
    <source>
        <dbReference type="ARBA" id="ARBA00001947"/>
    </source>
</evidence>
<comment type="similarity">
    <text evidence="2 6">Belongs to the zinc-containing alcohol dehydrogenase family.</text>
</comment>
<comment type="caution">
    <text evidence="8">The sequence shown here is derived from an EMBL/GenBank/DDBJ whole genome shotgun (WGS) entry which is preliminary data.</text>
</comment>